<protein>
    <submittedName>
        <fullName evidence="1">Uncharacterized protein</fullName>
    </submittedName>
</protein>
<reference evidence="1" key="1">
    <citation type="journal article" date="2021" name="Proc. Natl. Acad. Sci. U.S.A.">
        <title>A Catalog of Tens of Thousands of Viruses from Human Metagenomes Reveals Hidden Associations with Chronic Diseases.</title>
        <authorList>
            <person name="Tisza M.J."/>
            <person name="Buck C.B."/>
        </authorList>
    </citation>
    <scope>NUCLEOTIDE SEQUENCE</scope>
    <source>
        <strain evidence="1">Ct8Lf7</strain>
    </source>
</reference>
<dbReference type="EMBL" id="BK032511">
    <property type="protein sequence ID" value="DAF44454.1"/>
    <property type="molecule type" value="Genomic_DNA"/>
</dbReference>
<sequence length="72" mass="7743">MSGSASKEVSGSYSINFSVTKPGELSEYIGDCSYYKPSEDGQVSISYTVSEQNRDALVAYSDTVLDAVLAKF</sequence>
<organism evidence="1">
    <name type="scientific">Podoviridae sp. ct8Lf7</name>
    <dbReference type="NCBI Taxonomy" id="2827723"/>
    <lineage>
        <taxon>Viruses</taxon>
        <taxon>Duplodnaviria</taxon>
        <taxon>Heunggongvirae</taxon>
        <taxon>Uroviricota</taxon>
        <taxon>Caudoviricetes</taxon>
    </lineage>
</organism>
<accession>A0A8S5S0E4</accession>
<evidence type="ECO:0000313" key="1">
    <source>
        <dbReference type="EMBL" id="DAF44454.1"/>
    </source>
</evidence>
<proteinExistence type="predicted"/>
<name>A0A8S5S0E4_9CAUD</name>